<proteinExistence type="predicted"/>
<comment type="caution">
    <text evidence="2">The sequence shown here is derived from an EMBL/GenBank/DDBJ whole genome shotgun (WGS) entry which is preliminary data.</text>
</comment>
<dbReference type="AlphaFoldDB" id="A0A9X0CUA1"/>
<gene>
    <name evidence="2" type="ORF">OS493_035633</name>
</gene>
<reference evidence="2" key="1">
    <citation type="submission" date="2023-01" db="EMBL/GenBank/DDBJ databases">
        <title>Genome assembly of the deep-sea coral Lophelia pertusa.</title>
        <authorList>
            <person name="Herrera S."/>
            <person name="Cordes E."/>
        </authorList>
    </citation>
    <scope>NUCLEOTIDE SEQUENCE</scope>
    <source>
        <strain evidence="2">USNM1676648</strain>
        <tissue evidence="2">Polyp</tissue>
    </source>
</reference>
<name>A0A9X0CUA1_9CNID</name>
<sequence length="137" mass="15509">MPNSVRLQETSIDPKRVTSIAPSSNLQALTAQERETKKLAVEQQKLQRIIKTTKQKVASAHSKRSLEDSDDEDEMESEFSDDDSSAGEDYSCEEEQPASKLTKAQIRAEEKLQELNNINRDIQKTACRTRVINKNKS</sequence>
<accession>A0A9X0CUA1</accession>
<dbReference type="Proteomes" id="UP001163046">
    <property type="component" value="Unassembled WGS sequence"/>
</dbReference>
<feature type="compositionally biased region" description="Polar residues" evidence="1">
    <location>
        <begin position="1"/>
        <end position="11"/>
    </location>
</feature>
<evidence type="ECO:0000256" key="1">
    <source>
        <dbReference type="SAM" id="MobiDB-lite"/>
    </source>
</evidence>
<feature type="compositionally biased region" description="Polar residues" evidence="1">
    <location>
        <begin position="20"/>
        <end position="30"/>
    </location>
</feature>
<protein>
    <submittedName>
        <fullName evidence="2">Uncharacterized protein</fullName>
    </submittedName>
</protein>
<organism evidence="2 3">
    <name type="scientific">Desmophyllum pertusum</name>
    <dbReference type="NCBI Taxonomy" id="174260"/>
    <lineage>
        <taxon>Eukaryota</taxon>
        <taxon>Metazoa</taxon>
        <taxon>Cnidaria</taxon>
        <taxon>Anthozoa</taxon>
        <taxon>Hexacorallia</taxon>
        <taxon>Scleractinia</taxon>
        <taxon>Caryophylliina</taxon>
        <taxon>Caryophylliidae</taxon>
        <taxon>Desmophyllum</taxon>
    </lineage>
</organism>
<dbReference type="EMBL" id="MU826404">
    <property type="protein sequence ID" value="KAJ7376272.1"/>
    <property type="molecule type" value="Genomic_DNA"/>
</dbReference>
<feature type="compositionally biased region" description="Acidic residues" evidence="1">
    <location>
        <begin position="68"/>
        <end position="96"/>
    </location>
</feature>
<keyword evidence="3" id="KW-1185">Reference proteome</keyword>
<feature type="region of interest" description="Disordered" evidence="1">
    <location>
        <begin position="52"/>
        <end position="105"/>
    </location>
</feature>
<evidence type="ECO:0000313" key="2">
    <source>
        <dbReference type="EMBL" id="KAJ7376272.1"/>
    </source>
</evidence>
<evidence type="ECO:0000313" key="3">
    <source>
        <dbReference type="Proteomes" id="UP001163046"/>
    </source>
</evidence>
<feature type="region of interest" description="Disordered" evidence="1">
    <location>
        <begin position="1"/>
        <end position="31"/>
    </location>
</feature>